<sequence>MLPKDSVHKHIVKRLTNYVPSFTDLFDEESFYIFAFCFVIGTIACVIIASRYVKLDDVSHVKTD</sequence>
<reference evidence="2 3" key="1">
    <citation type="journal article" date="2013" name="Nature">
        <title>Insights into bilaterian evolution from three spiralian genomes.</title>
        <authorList>
            <person name="Simakov O."/>
            <person name="Marletaz F."/>
            <person name="Cho S.J."/>
            <person name="Edsinger-Gonzales E."/>
            <person name="Havlak P."/>
            <person name="Hellsten U."/>
            <person name="Kuo D.H."/>
            <person name="Larsson T."/>
            <person name="Lv J."/>
            <person name="Arendt D."/>
            <person name="Savage R."/>
            <person name="Osoegawa K."/>
            <person name="de Jong P."/>
            <person name="Grimwood J."/>
            <person name="Chapman J.A."/>
            <person name="Shapiro H."/>
            <person name="Aerts A."/>
            <person name="Otillar R.P."/>
            <person name="Terry A.Y."/>
            <person name="Boore J.L."/>
            <person name="Grigoriev I.V."/>
            <person name="Lindberg D.R."/>
            <person name="Seaver E.C."/>
            <person name="Weisblat D.A."/>
            <person name="Putnam N.H."/>
            <person name="Rokhsar D.S."/>
        </authorList>
    </citation>
    <scope>NUCLEOTIDE SEQUENCE [LARGE SCALE GENOMIC DNA]</scope>
</reference>
<proteinExistence type="predicted"/>
<dbReference type="GeneID" id="20246553"/>
<keyword evidence="1" id="KW-0812">Transmembrane</keyword>
<dbReference type="KEGG" id="lgi:LOTGIDRAFT_215104"/>
<protein>
    <submittedName>
        <fullName evidence="2">Uncharacterized protein</fullName>
    </submittedName>
</protein>
<name>V4AL55_LOTGI</name>
<accession>V4AL55</accession>
<organism evidence="2 3">
    <name type="scientific">Lottia gigantea</name>
    <name type="common">Giant owl limpet</name>
    <dbReference type="NCBI Taxonomy" id="225164"/>
    <lineage>
        <taxon>Eukaryota</taxon>
        <taxon>Metazoa</taxon>
        <taxon>Spiralia</taxon>
        <taxon>Lophotrochozoa</taxon>
        <taxon>Mollusca</taxon>
        <taxon>Gastropoda</taxon>
        <taxon>Patellogastropoda</taxon>
        <taxon>Lottioidea</taxon>
        <taxon>Lottiidae</taxon>
        <taxon>Lottia</taxon>
    </lineage>
</organism>
<dbReference type="EMBL" id="KB201656">
    <property type="protein sequence ID" value="ESO95485.1"/>
    <property type="molecule type" value="Genomic_DNA"/>
</dbReference>
<dbReference type="OrthoDB" id="10014237at2759"/>
<gene>
    <name evidence="2" type="ORF">LOTGIDRAFT_215104</name>
</gene>
<dbReference type="STRING" id="225164.V4AL55"/>
<dbReference type="Proteomes" id="UP000030746">
    <property type="component" value="Unassembled WGS sequence"/>
</dbReference>
<evidence type="ECO:0000313" key="3">
    <source>
        <dbReference type="Proteomes" id="UP000030746"/>
    </source>
</evidence>
<keyword evidence="3" id="KW-1185">Reference proteome</keyword>
<dbReference type="CTD" id="20246553"/>
<feature type="transmembrane region" description="Helical" evidence="1">
    <location>
        <begin position="31"/>
        <end position="53"/>
    </location>
</feature>
<evidence type="ECO:0000313" key="2">
    <source>
        <dbReference type="EMBL" id="ESO95485.1"/>
    </source>
</evidence>
<dbReference type="OMA" id="ETWYIFV"/>
<evidence type="ECO:0000256" key="1">
    <source>
        <dbReference type="SAM" id="Phobius"/>
    </source>
</evidence>
<dbReference type="HOGENOM" id="CLU_190941_0_0_1"/>
<dbReference type="RefSeq" id="XP_009053990.1">
    <property type="nucleotide sequence ID" value="XM_009055742.1"/>
</dbReference>
<dbReference type="AlphaFoldDB" id="V4AL55"/>
<keyword evidence="1" id="KW-1133">Transmembrane helix</keyword>
<keyword evidence="1" id="KW-0472">Membrane</keyword>